<dbReference type="PANTHER" id="PTHR22916:SF51">
    <property type="entry name" value="GLYCOSYLTRANSFERASE EPSH-RELATED"/>
    <property type="match status" value="1"/>
</dbReference>
<dbReference type="Proteomes" id="UP000260649">
    <property type="component" value="Unassembled WGS sequence"/>
</dbReference>
<dbReference type="OrthoDB" id="1666828at2"/>
<comment type="caution">
    <text evidence="4">The sequence shown here is derived from an EMBL/GenBank/DDBJ whole genome shotgun (WGS) entry which is preliminary data.</text>
</comment>
<evidence type="ECO:0000256" key="1">
    <source>
        <dbReference type="ARBA" id="ARBA00022676"/>
    </source>
</evidence>
<dbReference type="EMBL" id="QQRQ01000023">
    <property type="protein sequence ID" value="RFT05885.1"/>
    <property type="molecule type" value="Genomic_DNA"/>
</dbReference>
<dbReference type="InterPro" id="IPR029044">
    <property type="entry name" value="Nucleotide-diphossugar_trans"/>
</dbReference>
<evidence type="ECO:0000259" key="3">
    <source>
        <dbReference type="Pfam" id="PF00535"/>
    </source>
</evidence>
<evidence type="ECO:0000313" key="5">
    <source>
        <dbReference type="Proteomes" id="UP000260649"/>
    </source>
</evidence>
<reference evidence="4 5" key="1">
    <citation type="submission" date="2018-07" db="EMBL/GenBank/DDBJ databases">
        <title>GABA Modulating Bacteria of the Human Gut Microbiota.</title>
        <authorList>
            <person name="Strandwitz P."/>
            <person name="Kim K.H."/>
            <person name="Terekhova D."/>
            <person name="Liu J.K."/>
            <person name="Sharma A."/>
            <person name="Levering J."/>
            <person name="Mcdonald D."/>
            <person name="Dietrich D."/>
            <person name="Ramadhar T.R."/>
            <person name="Lekbua A."/>
            <person name="Mroue N."/>
            <person name="Liston C."/>
            <person name="Stewart E.J."/>
            <person name="Dubin M.J."/>
            <person name="Zengler K."/>
            <person name="Knight R."/>
            <person name="Gilbert J.A."/>
            <person name="Clardy J."/>
            <person name="Lewis K."/>
        </authorList>
    </citation>
    <scope>NUCLEOTIDE SEQUENCE [LARGE SCALE GENOMIC DNA]</scope>
    <source>
        <strain evidence="4 5">KLE1738</strain>
    </source>
</reference>
<dbReference type="GO" id="GO:0016757">
    <property type="term" value="F:glycosyltransferase activity"/>
    <property type="evidence" value="ECO:0007669"/>
    <property type="project" value="UniProtKB-KW"/>
</dbReference>
<feature type="non-terminal residue" evidence="4">
    <location>
        <position position="89"/>
    </location>
</feature>
<dbReference type="RefSeq" id="WP_117142641.1">
    <property type="nucleotide sequence ID" value="NZ_QIML01000023.1"/>
</dbReference>
<dbReference type="PANTHER" id="PTHR22916">
    <property type="entry name" value="GLYCOSYLTRANSFERASE"/>
    <property type="match status" value="1"/>
</dbReference>
<name>A0A3E2B1L2_9FIRM</name>
<accession>A0A3E2B1L2</accession>
<dbReference type="Gene3D" id="3.90.550.10">
    <property type="entry name" value="Spore Coat Polysaccharide Biosynthesis Protein SpsA, Chain A"/>
    <property type="match status" value="1"/>
</dbReference>
<dbReference type="Pfam" id="PF00535">
    <property type="entry name" value="Glycos_transf_2"/>
    <property type="match status" value="1"/>
</dbReference>
<keyword evidence="5" id="KW-1185">Reference proteome</keyword>
<protein>
    <submittedName>
        <fullName evidence="4">Glycosyltransferase</fullName>
    </submittedName>
</protein>
<evidence type="ECO:0000313" key="4">
    <source>
        <dbReference type="EMBL" id="RFT05885.1"/>
    </source>
</evidence>
<evidence type="ECO:0000256" key="2">
    <source>
        <dbReference type="ARBA" id="ARBA00022679"/>
    </source>
</evidence>
<feature type="domain" description="Glycosyltransferase 2-like" evidence="3">
    <location>
        <begin position="5"/>
        <end position="89"/>
    </location>
</feature>
<dbReference type="GeneID" id="97996100"/>
<gene>
    <name evidence="4" type="ORF">DV520_10170</name>
</gene>
<keyword evidence="2 4" id="KW-0808">Transferase</keyword>
<keyword evidence="1" id="KW-0328">Glycosyltransferase</keyword>
<dbReference type="SUPFAM" id="SSF53448">
    <property type="entry name" value="Nucleotide-diphospho-sugar transferases"/>
    <property type="match status" value="1"/>
</dbReference>
<proteinExistence type="predicted"/>
<sequence length="89" mass="9561">MPEISVIVPVYRAEAFLRKCTESILAQTMGELEVLLIDDGSPDGSGALCDQIAGEDSRVRVFHKENGGVSSARNLGMAQARGTYLSFVD</sequence>
<organism evidence="4 5">
    <name type="scientific">Evtepia gabavorous</name>
    <dbReference type="NCBI Taxonomy" id="2211183"/>
    <lineage>
        <taxon>Bacteria</taxon>
        <taxon>Bacillati</taxon>
        <taxon>Bacillota</taxon>
        <taxon>Clostridia</taxon>
        <taxon>Eubacteriales</taxon>
        <taxon>Evtepia</taxon>
    </lineage>
</organism>
<dbReference type="CDD" id="cd00761">
    <property type="entry name" value="Glyco_tranf_GTA_type"/>
    <property type="match status" value="1"/>
</dbReference>
<dbReference type="InterPro" id="IPR001173">
    <property type="entry name" value="Glyco_trans_2-like"/>
</dbReference>
<dbReference type="AlphaFoldDB" id="A0A3E2B1L2"/>